<organism evidence="1">
    <name type="scientific">Siphoviridae sp. ctsus30</name>
    <dbReference type="NCBI Taxonomy" id="2826488"/>
    <lineage>
        <taxon>Viruses</taxon>
        <taxon>Duplodnaviria</taxon>
        <taxon>Heunggongvirae</taxon>
        <taxon>Uroviricota</taxon>
        <taxon>Caudoviricetes</taxon>
    </lineage>
</organism>
<accession>A0A8S5MVC5</accession>
<reference evidence="1" key="1">
    <citation type="journal article" date="2021" name="Proc. Natl. Acad. Sci. U.S.A.">
        <title>A Catalog of Tens of Thousands of Viruses from Human Metagenomes Reveals Hidden Associations with Chronic Diseases.</title>
        <authorList>
            <person name="Tisza M.J."/>
            <person name="Buck C.B."/>
        </authorList>
    </citation>
    <scope>NUCLEOTIDE SEQUENCE</scope>
    <source>
        <strain evidence="1">Ctsus30</strain>
    </source>
</reference>
<proteinExistence type="predicted"/>
<evidence type="ECO:0000313" key="1">
    <source>
        <dbReference type="EMBL" id="DAD86297.1"/>
    </source>
</evidence>
<protein>
    <submittedName>
        <fullName evidence="1">Uncharacterized protein</fullName>
    </submittedName>
</protein>
<name>A0A8S5MVC5_9CAUD</name>
<sequence length="35" mass="4008">MRFVSVWGTTLLSGSPHRTSRLFRLMSIRATHSAF</sequence>
<dbReference type="EMBL" id="BK014997">
    <property type="protein sequence ID" value="DAD86297.1"/>
    <property type="molecule type" value="Genomic_DNA"/>
</dbReference>